<name>A0A914BRM6_PATMI</name>
<evidence type="ECO:0000313" key="9">
    <source>
        <dbReference type="EnsemblMetazoa" id="XP_038078814.1"/>
    </source>
</evidence>
<evidence type="ECO:0000313" key="10">
    <source>
        <dbReference type="Proteomes" id="UP000887568"/>
    </source>
</evidence>
<dbReference type="OrthoDB" id="10020990at2759"/>
<evidence type="ECO:0000259" key="8">
    <source>
        <dbReference type="PROSITE" id="PS50950"/>
    </source>
</evidence>
<dbReference type="OMA" id="CINDRRY"/>
<dbReference type="PANTHER" id="PTHR23080:SF63">
    <property type="entry name" value="TICK TRANSPOSON"/>
    <property type="match status" value="1"/>
</dbReference>
<dbReference type="Proteomes" id="UP000887568">
    <property type="component" value="Unplaced"/>
</dbReference>
<dbReference type="InterPro" id="IPR027806">
    <property type="entry name" value="HARBI1_dom"/>
</dbReference>
<dbReference type="GO" id="GO:0008270">
    <property type="term" value="F:zinc ion binding"/>
    <property type="evidence" value="ECO:0007669"/>
    <property type="project" value="UniProtKB-KW"/>
</dbReference>
<dbReference type="GeneID" id="119746092"/>
<dbReference type="PANTHER" id="PTHR23080">
    <property type="entry name" value="THAP DOMAIN PROTEIN"/>
    <property type="match status" value="1"/>
</dbReference>
<reference evidence="9" key="1">
    <citation type="submission" date="2022-11" db="UniProtKB">
        <authorList>
            <consortium name="EnsemblMetazoa"/>
        </authorList>
    </citation>
    <scope>IDENTIFICATION</scope>
</reference>
<keyword evidence="5 6" id="KW-0238">DNA-binding</keyword>
<dbReference type="Pfam" id="PF13359">
    <property type="entry name" value="DDE_Tnp_4"/>
    <property type="match status" value="1"/>
</dbReference>
<comment type="cofactor">
    <cofactor evidence="1">
        <name>a divalent metal cation</name>
        <dbReference type="ChEBI" id="CHEBI:60240"/>
    </cofactor>
</comment>
<dbReference type="Pfam" id="PF13613">
    <property type="entry name" value="HTH_Tnp_4"/>
    <property type="match status" value="1"/>
</dbReference>
<dbReference type="RefSeq" id="XP_038078814.1">
    <property type="nucleotide sequence ID" value="XM_038222886.1"/>
</dbReference>
<dbReference type="InterPro" id="IPR006612">
    <property type="entry name" value="THAP_Znf"/>
</dbReference>
<keyword evidence="4" id="KW-0862">Zinc</keyword>
<evidence type="ECO:0000256" key="4">
    <source>
        <dbReference type="ARBA" id="ARBA00022833"/>
    </source>
</evidence>
<dbReference type="SUPFAM" id="SSF57716">
    <property type="entry name" value="Glucocorticoid receptor-like (DNA-binding domain)"/>
    <property type="match status" value="1"/>
</dbReference>
<accession>A0A914BRM6</accession>
<feature type="coiled-coil region" evidence="7">
    <location>
        <begin position="156"/>
        <end position="197"/>
    </location>
</feature>
<dbReference type="EnsemblMetazoa" id="XM_038222886.1">
    <property type="protein sequence ID" value="XP_038078814.1"/>
    <property type="gene ID" value="LOC119746092"/>
</dbReference>
<keyword evidence="2" id="KW-0479">Metal-binding</keyword>
<dbReference type="PROSITE" id="PS50950">
    <property type="entry name" value="ZF_THAP"/>
    <property type="match status" value="1"/>
</dbReference>
<proteinExistence type="predicted"/>
<evidence type="ECO:0000256" key="5">
    <source>
        <dbReference type="ARBA" id="ARBA00023125"/>
    </source>
</evidence>
<evidence type="ECO:0000256" key="1">
    <source>
        <dbReference type="ARBA" id="ARBA00001968"/>
    </source>
</evidence>
<dbReference type="InterPro" id="IPR027805">
    <property type="entry name" value="Transposase_HTH_dom"/>
</dbReference>
<dbReference type="GO" id="GO:0003677">
    <property type="term" value="F:DNA binding"/>
    <property type="evidence" value="ECO:0007669"/>
    <property type="project" value="UniProtKB-UniRule"/>
</dbReference>
<dbReference type="AlphaFoldDB" id="A0A914BRM6"/>
<keyword evidence="7" id="KW-0175">Coiled coil</keyword>
<keyword evidence="10" id="KW-1185">Reference proteome</keyword>
<evidence type="ECO:0000256" key="2">
    <source>
        <dbReference type="ARBA" id="ARBA00022723"/>
    </source>
</evidence>
<evidence type="ECO:0000256" key="7">
    <source>
        <dbReference type="SAM" id="Coils"/>
    </source>
</evidence>
<evidence type="ECO:0000256" key="3">
    <source>
        <dbReference type="ARBA" id="ARBA00022771"/>
    </source>
</evidence>
<protein>
    <recommendedName>
        <fullName evidence="8">THAP-type domain-containing protein</fullName>
    </recommendedName>
</protein>
<feature type="domain" description="THAP-type" evidence="8">
    <location>
        <begin position="1"/>
        <end position="82"/>
    </location>
</feature>
<evidence type="ECO:0000256" key="6">
    <source>
        <dbReference type="PROSITE-ProRule" id="PRU00309"/>
    </source>
</evidence>
<sequence length="516" mass="59316">MGGGDHCAVLGCNNDRRYPERYVIKEHVNTLRFHSCRDKKYFPLWTRLIQRMDFKVKASTTVCSNHFKYGQPYPDDLHPSLFLRGYNLPETPKRAPVKRRALDVTTPQPKKIRTLPYRSIGIQVNPDDIDDVKALENDHNYANLPFRNRPVSPVYVAHLEEELAKLTDNCGELKQNLLESKSNIDKLKLEAQAKTKQRFSIRDICHSNELIKLYTGLPSYQLFEWLFEEIKPHTKNMHYYKGKTSAEDKAYQLKNNDKPGRKRSQALEDELFMTLMKLRLNLREDDLAFRFGVSQSTVSQVISTWLPFLDRELKAFIDWPTEEDIYKYYPQCFHKYKGTVRCIIDCTEIQIERPSLAASNSQVYSQYKSRPTLKCLVGITPGGTISFISKPTGGNTSDKKIVKMTNIIDHLEPNDILMADRGFNIQELLLHKQVKLVIPPFMRTTTSTSQFTESEDTKTKTVANARIHVERAIGRLKEFSILQGPIPLTMIDLMESALVVCAAIVNLQPVLVPLTS</sequence>
<keyword evidence="3 6" id="KW-0863">Zinc-finger</keyword>
<organism evidence="9 10">
    <name type="scientific">Patiria miniata</name>
    <name type="common">Bat star</name>
    <name type="synonym">Asterina miniata</name>
    <dbReference type="NCBI Taxonomy" id="46514"/>
    <lineage>
        <taxon>Eukaryota</taxon>
        <taxon>Metazoa</taxon>
        <taxon>Echinodermata</taxon>
        <taxon>Eleutherozoa</taxon>
        <taxon>Asterozoa</taxon>
        <taxon>Asteroidea</taxon>
        <taxon>Valvatacea</taxon>
        <taxon>Valvatida</taxon>
        <taxon>Asterinidae</taxon>
        <taxon>Patiria</taxon>
    </lineage>
</organism>
<dbReference type="Pfam" id="PF05485">
    <property type="entry name" value="THAP"/>
    <property type="match status" value="1"/>
</dbReference>